<keyword evidence="4" id="KW-0614">Plasmid</keyword>
<dbReference type="PANTHER" id="PTHR43489:SF1">
    <property type="entry name" value="L-RIBULOSE-5-PHOSPHATE 3-EPIMERASE SGBU-RELATED"/>
    <property type="match status" value="1"/>
</dbReference>
<evidence type="ECO:0000313" key="4">
    <source>
        <dbReference type="EMBL" id="WHS18642.1"/>
    </source>
</evidence>
<dbReference type="InterPro" id="IPR013022">
    <property type="entry name" value="Xyl_isomerase-like_TIM-brl"/>
</dbReference>
<geneLocation type="plasmid" evidence="4 5">
    <name>unnamed1</name>
</geneLocation>
<dbReference type="Pfam" id="PF01261">
    <property type="entry name" value="AP_endonuc_2"/>
    <property type="match status" value="1"/>
</dbReference>
<dbReference type="InterPro" id="IPR050417">
    <property type="entry name" value="Sugar_Epim/Isomerase"/>
</dbReference>
<dbReference type="SUPFAM" id="SSF51658">
    <property type="entry name" value="Xylose isomerase-like"/>
    <property type="match status" value="1"/>
</dbReference>
<sequence>MISLGIYEKALPDDLSWNEKLLLVKELGFNYLELSVDESDEKLARLNWEDDEIKEVTNAIKETNTPIYTLMLSGHRRYPLGSSKDRDKSIEMAYKAIDLARKIGIRNIQLAGYDVYYEKKSVLSNTLFLEGLQDIVNYAASSQVMLAIETMDDPFINSITKVRNIKKQIKSPWLQAYPDLGNISAWPQNNIINELAIGFENIVSIHLKDTLQVSKDFPGKFKNVDFGTGCVDFKGCLKFLNDMGYSGTYTIEMWNQGNNSEAIAKIKEAKLFFEDIFDECGIVQRRNK</sequence>
<dbReference type="GO" id="GO:0016853">
    <property type="term" value="F:isomerase activity"/>
    <property type="evidence" value="ECO:0007669"/>
    <property type="project" value="UniProtKB-KW"/>
</dbReference>
<proteinExistence type="predicted"/>
<evidence type="ECO:0000259" key="3">
    <source>
        <dbReference type="Pfam" id="PF01261"/>
    </source>
</evidence>
<gene>
    <name evidence="4" type="ORF">O2U02_10400</name>
</gene>
<dbReference type="NCBIfam" id="NF009688">
    <property type="entry name" value="PRK13209.1"/>
    <property type="match status" value="1"/>
</dbReference>
<dbReference type="PANTHER" id="PTHR43489">
    <property type="entry name" value="ISOMERASE"/>
    <property type="match status" value="1"/>
</dbReference>
<keyword evidence="1 4" id="KW-0413">Isomerase</keyword>
<dbReference type="Gene3D" id="3.20.20.150">
    <property type="entry name" value="Divalent-metal-dependent TIM barrel enzymes"/>
    <property type="match status" value="1"/>
</dbReference>
<evidence type="ECO:0000256" key="1">
    <source>
        <dbReference type="ARBA" id="ARBA00023235"/>
    </source>
</evidence>
<name>A0ABD7YXD1_9LACO</name>
<dbReference type="Proteomes" id="UP001224533">
    <property type="component" value="Plasmid unnamed1"/>
</dbReference>
<dbReference type="NCBIfam" id="TIGR00542">
    <property type="entry name" value="hxl6Piso_put"/>
    <property type="match status" value="1"/>
</dbReference>
<dbReference type="EMBL" id="CP114510">
    <property type="protein sequence ID" value="WHS18642.1"/>
    <property type="molecule type" value="Genomic_DNA"/>
</dbReference>
<evidence type="ECO:0000313" key="5">
    <source>
        <dbReference type="Proteomes" id="UP001224533"/>
    </source>
</evidence>
<dbReference type="AlphaFoldDB" id="A0ABD7YXD1"/>
<dbReference type="RefSeq" id="WP_283474773.1">
    <property type="nucleotide sequence ID" value="NZ_CP114502.1"/>
</dbReference>
<dbReference type="InterPro" id="IPR036237">
    <property type="entry name" value="Xyl_isomerase-like_sf"/>
</dbReference>
<accession>A0ABD7YXD1</accession>
<reference evidence="4 5" key="1">
    <citation type="submission" date="2022-12" db="EMBL/GenBank/DDBJ databases">
        <title>Assessment of beneficial effects and identification of host adaptation-associated genes of Ligilactobacillus salivarius isolated from Meles meles.</title>
        <authorList>
            <person name="Wang Y."/>
        </authorList>
    </citation>
    <scope>NUCLEOTIDE SEQUENCE [LARGE SCALE GENOMIC DNA]</scope>
    <source>
        <strain evidence="4 5">S35</strain>
        <plasmid evidence="4 5">unnamed1</plasmid>
    </source>
</reference>
<evidence type="ECO:0000256" key="2">
    <source>
        <dbReference type="NCBIfam" id="TIGR00542"/>
    </source>
</evidence>
<dbReference type="NCBIfam" id="NF009689">
    <property type="entry name" value="PRK13210.1"/>
    <property type="match status" value="1"/>
</dbReference>
<organism evidence="4 5">
    <name type="scientific">Ligilactobacillus salivarius</name>
    <dbReference type="NCBI Taxonomy" id="1624"/>
    <lineage>
        <taxon>Bacteria</taxon>
        <taxon>Bacillati</taxon>
        <taxon>Bacillota</taxon>
        <taxon>Bacilli</taxon>
        <taxon>Lactobacillales</taxon>
        <taxon>Lactobacillaceae</taxon>
        <taxon>Ligilactobacillus</taxon>
    </lineage>
</organism>
<feature type="domain" description="Xylose isomerase-like TIM barrel" evidence="3">
    <location>
        <begin position="23"/>
        <end position="265"/>
    </location>
</feature>
<protein>
    <recommendedName>
        <fullName evidence="2">L-ribulose-5-phosphate 3-epimerase</fullName>
    </recommendedName>
</protein>
<dbReference type="InterPro" id="IPR004560">
    <property type="entry name" value="L-Ru-5P_3-Epase"/>
</dbReference>